<accession>A0A9D1JVM9</accession>
<feature type="region of interest" description="Disordered" evidence="1">
    <location>
        <begin position="31"/>
        <end position="85"/>
    </location>
</feature>
<dbReference type="AlphaFoldDB" id="A0A9D1JVM9"/>
<organism evidence="2 3">
    <name type="scientific">Candidatus Enterousia intestinigallinarum</name>
    <dbReference type="NCBI Taxonomy" id="2840790"/>
    <lineage>
        <taxon>Bacteria</taxon>
        <taxon>Pseudomonadati</taxon>
        <taxon>Pseudomonadota</taxon>
        <taxon>Alphaproteobacteria</taxon>
        <taxon>Candidatus Enterousia</taxon>
    </lineage>
</organism>
<evidence type="ECO:0000313" key="2">
    <source>
        <dbReference type="EMBL" id="HIS70377.1"/>
    </source>
</evidence>
<evidence type="ECO:0000256" key="1">
    <source>
        <dbReference type="SAM" id="MobiDB-lite"/>
    </source>
</evidence>
<proteinExistence type="predicted"/>
<protein>
    <submittedName>
        <fullName evidence="2">Uncharacterized protein</fullName>
    </submittedName>
</protein>
<evidence type="ECO:0000313" key="3">
    <source>
        <dbReference type="Proteomes" id="UP000886742"/>
    </source>
</evidence>
<feature type="compositionally biased region" description="Basic and acidic residues" evidence="1">
    <location>
        <begin position="57"/>
        <end position="75"/>
    </location>
</feature>
<dbReference type="EMBL" id="DVJI01000001">
    <property type="protein sequence ID" value="HIS70377.1"/>
    <property type="molecule type" value="Genomic_DNA"/>
</dbReference>
<dbReference type="Proteomes" id="UP000886742">
    <property type="component" value="Unassembled WGS sequence"/>
</dbReference>
<reference evidence="2" key="2">
    <citation type="journal article" date="2021" name="PeerJ">
        <title>Extensive microbial diversity within the chicken gut microbiome revealed by metagenomics and culture.</title>
        <authorList>
            <person name="Gilroy R."/>
            <person name="Ravi A."/>
            <person name="Getino M."/>
            <person name="Pursley I."/>
            <person name="Horton D.L."/>
            <person name="Alikhan N.F."/>
            <person name="Baker D."/>
            <person name="Gharbi K."/>
            <person name="Hall N."/>
            <person name="Watson M."/>
            <person name="Adriaenssens E.M."/>
            <person name="Foster-Nyarko E."/>
            <person name="Jarju S."/>
            <person name="Secka A."/>
            <person name="Antonio M."/>
            <person name="Oren A."/>
            <person name="Chaudhuri R.R."/>
            <person name="La Ragione R."/>
            <person name="Hildebrand F."/>
            <person name="Pallen M.J."/>
        </authorList>
    </citation>
    <scope>NUCLEOTIDE SEQUENCE</scope>
    <source>
        <strain evidence="2">ChiGjej3B3-5194</strain>
    </source>
</reference>
<comment type="caution">
    <text evidence="2">The sequence shown here is derived from an EMBL/GenBank/DDBJ whole genome shotgun (WGS) entry which is preliminary data.</text>
</comment>
<reference evidence="2" key="1">
    <citation type="submission" date="2020-10" db="EMBL/GenBank/DDBJ databases">
        <authorList>
            <person name="Gilroy R."/>
        </authorList>
    </citation>
    <scope>NUCLEOTIDE SEQUENCE</scope>
    <source>
        <strain evidence="2">ChiGjej3B3-5194</strain>
    </source>
</reference>
<name>A0A9D1JVM9_9PROT</name>
<feature type="compositionally biased region" description="Polar residues" evidence="1">
    <location>
        <begin position="76"/>
        <end position="85"/>
    </location>
</feature>
<feature type="compositionally biased region" description="Polar residues" evidence="1">
    <location>
        <begin position="31"/>
        <end position="43"/>
    </location>
</feature>
<gene>
    <name evidence="2" type="ORF">IAD02_00075</name>
</gene>
<sequence length="269" mass="28430">MAVLLTACSGGGGGGSSATCIKSGRDCTFLTPSDNRGDSSGHNPSGGRGDDTEYTPSDDRGDDTNHEPTNDRNNTDTRAPSSGRNEIISYTSVGRQIGLSFANFGTYTTNADITTNYAPHKETAFFTGDHTREIEYSNIAGDMQFTGRAVGTASNENQVVDLAGNATLNFDKDSGISTLGAQFDNWYDIVVKNDNTGSITFTNYKNAYGQVKLDNTPDADGVISSTGAKMDVHYYGYVPESGIPTEAAGLVQWTETPGGAKMDIAFGAK</sequence>